<evidence type="ECO:0000256" key="1">
    <source>
        <dbReference type="SAM" id="Phobius"/>
    </source>
</evidence>
<comment type="caution">
    <text evidence="4">The sequence shown here is derived from an EMBL/GenBank/DDBJ whole genome shotgun (WGS) entry which is preliminary data.</text>
</comment>
<dbReference type="PANTHER" id="PTHR30273">
    <property type="entry name" value="PERIPLASMIC SIGNAL SENSOR AND SIGMA FACTOR ACTIVATOR FECR-RELATED"/>
    <property type="match status" value="1"/>
</dbReference>
<evidence type="ECO:0000259" key="2">
    <source>
        <dbReference type="Pfam" id="PF04773"/>
    </source>
</evidence>
<dbReference type="EMBL" id="SJSN01000024">
    <property type="protein sequence ID" value="TCD00295.1"/>
    <property type="molecule type" value="Genomic_DNA"/>
</dbReference>
<name>A0A4R0NMJ0_9SPHI</name>
<dbReference type="Gene3D" id="2.60.120.1440">
    <property type="match status" value="1"/>
</dbReference>
<dbReference type="Pfam" id="PF16344">
    <property type="entry name" value="FecR_C"/>
    <property type="match status" value="1"/>
</dbReference>
<gene>
    <name evidence="4" type="ORF">EZ449_20825</name>
</gene>
<organism evidence="4 5">
    <name type="scientific">Pedobacter frigidisoli</name>
    <dbReference type="NCBI Taxonomy" id="2530455"/>
    <lineage>
        <taxon>Bacteria</taxon>
        <taxon>Pseudomonadati</taxon>
        <taxon>Bacteroidota</taxon>
        <taxon>Sphingobacteriia</taxon>
        <taxon>Sphingobacteriales</taxon>
        <taxon>Sphingobacteriaceae</taxon>
        <taxon>Pedobacter</taxon>
    </lineage>
</organism>
<dbReference type="InterPro" id="IPR032508">
    <property type="entry name" value="FecR_C"/>
</dbReference>
<feature type="transmembrane region" description="Helical" evidence="1">
    <location>
        <begin position="87"/>
        <end position="109"/>
    </location>
</feature>
<reference evidence="4 5" key="1">
    <citation type="submission" date="2019-02" db="EMBL/GenBank/DDBJ databases">
        <title>Pedobacter sp. RP-3-11 sp. nov., isolated from Arctic soil.</title>
        <authorList>
            <person name="Dahal R.H."/>
        </authorList>
    </citation>
    <scope>NUCLEOTIDE SEQUENCE [LARGE SCALE GENOMIC DNA]</scope>
    <source>
        <strain evidence="4 5">RP-3-11</strain>
    </source>
</reference>
<sequence length="331" mass="37337">MDERDIYLLITRYLQNQTNTEENEILADWITASQENEQTFEEIKLAWQATALPKAVETGGALSRLKVRISEETKEQAHIKKLNPLNWGMVAASIAMISLISIGLLYLFYKQDSSQPVIHVLVTRAGEVKNITLVDGTKISLGPKSSLTYPDTFSSTERGIHLVGQAYFEVSKNPHKPFTVSTAELRVKVLGTHFNVDATRNQVLTTVSLFEGKVEVNPTHDSEDTYTLRPGQELSLDRNNLRVFQRSLDSLNVLGWMTKTLIFRNDKLSEAASKIENMYGVKLIFSDQDTADTRIYAQFNGDALDDVLTIICASGNLRYRKQGNKIYINER</sequence>
<dbReference type="InterPro" id="IPR006860">
    <property type="entry name" value="FecR"/>
</dbReference>
<feature type="domain" description="Protein FecR C-terminal" evidence="3">
    <location>
        <begin position="261"/>
        <end position="328"/>
    </location>
</feature>
<dbReference type="Proteomes" id="UP000291485">
    <property type="component" value="Unassembled WGS sequence"/>
</dbReference>
<proteinExistence type="predicted"/>
<keyword evidence="5" id="KW-1185">Reference proteome</keyword>
<dbReference type="InterPro" id="IPR012373">
    <property type="entry name" value="Ferrdict_sens_TM"/>
</dbReference>
<keyword evidence="1" id="KW-0812">Transmembrane</keyword>
<dbReference type="GO" id="GO:0016989">
    <property type="term" value="F:sigma factor antagonist activity"/>
    <property type="evidence" value="ECO:0007669"/>
    <property type="project" value="TreeGrafter"/>
</dbReference>
<dbReference type="OrthoDB" id="697544at2"/>
<dbReference type="RefSeq" id="WP_131562559.1">
    <property type="nucleotide sequence ID" value="NZ_SJSN01000024.1"/>
</dbReference>
<keyword evidence="1" id="KW-0472">Membrane</keyword>
<dbReference type="Pfam" id="PF04773">
    <property type="entry name" value="FecR"/>
    <property type="match status" value="1"/>
</dbReference>
<dbReference type="PIRSF" id="PIRSF018266">
    <property type="entry name" value="FecR"/>
    <property type="match status" value="1"/>
</dbReference>
<dbReference type="Gene3D" id="3.55.50.30">
    <property type="match status" value="1"/>
</dbReference>
<evidence type="ECO:0000313" key="5">
    <source>
        <dbReference type="Proteomes" id="UP000291485"/>
    </source>
</evidence>
<protein>
    <submittedName>
        <fullName evidence="4">DUF4974 domain-containing protein</fullName>
    </submittedName>
</protein>
<dbReference type="PANTHER" id="PTHR30273:SF2">
    <property type="entry name" value="PROTEIN FECR"/>
    <property type="match status" value="1"/>
</dbReference>
<feature type="domain" description="FecR protein" evidence="2">
    <location>
        <begin position="120"/>
        <end position="215"/>
    </location>
</feature>
<evidence type="ECO:0000313" key="4">
    <source>
        <dbReference type="EMBL" id="TCD00295.1"/>
    </source>
</evidence>
<evidence type="ECO:0000259" key="3">
    <source>
        <dbReference type="Pfam" id="PF16344"/>
    </source>
</evidence>
<keyword evidence="1" id="KW-1133">Transmembrane helix</keyword>
<dbReference type="AlphaFoldDB" id="A0A4R0NMJ0"/>
<accession>A0A4R0NMJ0</accession>